<sequence length="395" mass="45721">MKIAILTAFRRMPESYSLVADVKDQIKALVKYGHDVVFYAQEGCDGKGIDCEVRAILPHFRLEKDVESVEAKKRLVEIFEKELKDFDVVIEHDLIYLRQYFTYRKAIMEAKLPNVKWVHWAHSFINGVSIKMPKSKYVYMNYIDVSRFAKSIGVEVDDVRVVFNDKDARLFFDWDNISKQVAEKYDVMNADIMQTYPLCTTRWNSKGIDHVIKIFGKLKKLDNKVMLVFCNANARKLAEEVDNKLKMAYAEGLTEREICCTSTISPETVGGVPRRVVRDLMQVSNLFIFPSVSEVCSNALLEASMSKQLLVLNKDFPAMFDFGEDGKTCLSYNFGSLVRTGYRYRNSDSYMEVAKVIHQHLEHSKSNQQFLKIKKACNIDTIYKKQLLPLLYEDY</sequence>
<organism evidence="1">
    <name type="scientific">viral metagenome</name>
    <dbReference type="NCBI Taxonomy" id="1070528"/>
    <lineage>
        <taxon>unclassified sequences</taxon>
        <taxon>metagenomes</taxon>
        <taxon>organismal metagenomes</taxon>
    </lineage>
</organism>
<gene>
    <name evidence="1" type="ORF">MM171B00703_0003</name>
</gene>
<dbReference type="EMBL" id="MT143846">
    <property type="protein sequence ID" value="QJB03433.1"/>
    <property type="molecule type" value="Genomic_DNA"/>
</dbReference>
<reference evidence="1" key="1">
    <citation type="submission" date="2020-03" db="EMBL/GenBank/DDBJ databases">
        <title>The deep terrestrial virosphere.</title>
        <authorList>
            <person name="Holmfeldt K."/>
            <person name="Nilsson E."/>
            <person name="Simone D."/>
            <person name="Lopez-Fernandez M."/>
            <person name="Wu X."/>
            <person name="de Brujin I."/>
            <person name="Lundin D."/>
            <person name="Andersson A."/>
            <person name="Bertilsson S."/>
            <person name="Dopson M."/>
        </authorList>
    </citation>
    <scope>NUCLEOTIDE SEQUENCE</scope>
    <source>
        <strain evidence="1">MM171B00703</strain>
    </source>
</reference>
<dbReference type="Gene3D" id="3.40.50.2000">
    <property type="entry name" value="Glycogen Phosphorylase B"/>
    <property type="match status" value="2"/>
</dbReference>
<accession>A0A6M3MCY1</accession>
<protein>
    <submittedName>
        <fullName evidence="1">Putative glycosyltransferase</fullName>
    </submittedName>
</protein>
<dbReference type="GO" id="GO:0016740">
    <property type="term" value="F:transferase activity"/>
    <property type="evidence" value="ECO:0007669"/>
    <property type="project" value="UniProtKB-KW"/>
</dbReference>
<name>A0A6M3MCY1_9ZZZZ</name>
<keyword evidence="1" id="KW-0808">Transferase</keyword>
<proteinExistence type="predicted"/>
<dbReference type="AlphaFoldDB" id="A0A6M3MCY1"/>
<dbReference type="SUPFAM" id="SSF53756">
    <property type="entry name" value="UDP-Glycosyltransferase/glycogen phosphorylase"/>
    <property type="match status" value="1"/>
</dbReference>
<evidence type="ECO:0000313" key="1">
    <source>
        <dbReference type="EMBL" id="QJB03433.1"/>
    </source>
</evidence>